<proteinExistence type="predicted"/>
<keyword evidence="3" id="KW-1185">Reference proteome</keyword>
<evidence type="ECO:0000256" key="1">
    <source>
        <dbReference type="SAM" id="Phobius"/>
    </source>
</evidence>
<keyword evidence="1" id="KW-0472">Membrane</keyword>
<organism evidence="2 3">
    <name type="scientific">Plasmodium yoelii yoelii</name>
    <dbReference type="NCBI Taxonomy" id="73239"/>
    <lineage>
        <taxon>Eukaryota</taxon>
        <taxon>Sar</taxon>
        <taxon>Alveolata</taxon>
        <taxon>Apicomplexa</taxon>
        <taxon>Aconoidasida</taxon>
        <taxon>Haemosporida</taxon>
        <taxon>Plasmodiidae</taxon>
        <taxon>Plasmodium</taxon>
        <taxon>Plasmodium (Vinckeia)</taxon>
    </lineage>
</organism>
<keyword evidence="1" id="KW-0812">Transmembrane</keyword>
<reference evidence="2 3" key="1">
    <citation type="journal article" date="2002" name="Nature">
        <title>Genome sequence and comparative analysis of the model rodent malaria parasite Plasmodium yoelii yoelii.</title>
        <authorList>
            <person name="Carlton J.M."/>
            <person name="Angiuoli S.V."/>
            <person name="Suh B.B."/>
            <person name="Kooij T.W."/>
            <person name="Pertea M."/>
            <person name="Silva J.C."/>
            <person name="Ermolaeva M.D."/>
            <person name="Allen J.E."/>
            <person name="Selengut J.D."/>
            <person name="Koo H.L."/>
            <person name="Peterson J.D."/>
            <person name="Pop M."/>
            <person name="Kosack D.S."/>
            <person name="Shumway M.F."/>
            <person name="Bidwell S.L."/>
            <person name="Shallom S.J."/>
            <person name="van Aken S.E."/>
            <person name="Riedmuller S.B."/>
            <person name="Feldblyum T.V."/>
            <person name="Cho J.K."/>
            <person name="Quackenbush J."/>
            <person name="Sedegah M."/>
            <person name="Shoaibi A."/>
            <person name="Cummings L.M."/>
            <person name="Florens L."/>
            <person name="Yates J.R."/>
            <person name="Raine J.D."/>
            <person name="Sinden R.E."/>
            <person name="Harris M.A."/>
            <person name="Cunningham D.A."/>
            <person name="Preiser P.R."/>
            <person name="Bergman L.W."/>
            <person name="Vaidya A.B."/>
            <person name="van Lin L.H."/>
            <person name="Janse C.J."/>
            <person name="Waters A.P."/>
            <person name="Smith H.O."/>
            <person name="White O.R."/>
            <person name="Salzberg S.L."/>
            <person name="Venter J.C."/>
            <person name="Fraser C.M."/>
            <person name="Hoffman S.L."/>
            <person name="Gardner M.J."/>
            <person name="Carucci D.J."/>
        </authorList>
    </citation>
    <scope>NUCLEOTIDE SEQUENCE [LARGE SCALE GENOMIC DNA]</scope>
    <source>
        <strain evidence="2 3">17XNL</strain>
    </source>
</reference>
<dbReference type="AlphaFoldDB" id="Q7RPV1"/>
<feature type="transmembrane region" description="Helical" evidence="1">
    <location>
        <begin position="6"/>
        <end position="31"/>
    </location>
</feature>
<evidence type="ECO:0000313" key="2">
    <source>
        <dbReference type="EMBL" id="EAA20657.1"/>
    </source>
</evidence>
<sequence>MQKYLFIYIINIPFCENFFFFFSKCMCISLLPKKKKKKKKKKIPLKYLL</sequence>
<protein>
    <submittedName>
        <fullName evidence="2">Uncharacterized protein</fullName>
    </submittedName>
</protein>
<gene>
    <name evidence="2" type="ORF">PY01354</name>
</gene>
<dbReference type="EMBL" id="AABL01000355">
    <property type="protein sequence ID" value="EAA20657.1"/>
    <property type="molecule type" value="Genomic_DNA"/>
</dbReference>
<name>Q7RPV1_PLAYO</name>
<keyword evidence="1" id="KW-1133">Transmembrane helix</keyword>
<comment type="caution">
    <text evidence="2">The sequence shown here is derived from an EMBL/GenBank/DDBJ whole genome shotgun (WGS) entry which is preliminary data.</text>
</comment>
<dbReference type="InParanoid" id="Q7RPV1"/>
<dbReference type="Proteomes" id="UP000008553">
    <property type="component" value="Unassembled WGS sequence"/>
</dbReference>
<evidence type="ECO:0000313" key="3">
    <source>
        <dbReference type="Proteomes" id="UP000008553"/>
    </source>
</evidence>
<dbReference type="PaxDb" id="73239-Q7RPV1"/>
<accession>Q7RPV1</accession>